<dbReference type="InterPro" id="IPR028098">
    <property type="entry name" value="Glyco_trans_4-like_N"/>
</dbReference>
<sequence>MNVLYITYDGITDHIGQSQVAPYLIGLSAKGHEITLLSAEKMERTDIIDRYKKIFSEAGVEWHYVPYHKNPPVVSSIYDVFNMRKVAKKLIAKNNIEATHCRSYVAALVGLHFKRKAGIKFIFDMRDFWPDARREIKVFDVEKNPMHKAVYQYFKKQEKAFLQESDHIVSLTEAGKRVMAEWKQEGMSINAPISVIPCCADFNFYNRDRLDPVRIKEVRKSLGINEGDFVLNYLGSLGAAYLTDEMMDVYKVLLAKKPSAKFLIIANNDHHLAIQSAERRGIPADRLIVIKGNKEEVPYLIAQADLSLFFIIPSFAKQACSPTKLAELLAMNIPVIGNTKIGDVDEILRLEKNNSAVMKAFTTEEYDAVLSQVLQKISQGNDHIRNTAENFSLECGIDLYNKVYHSLAR</sequence>
<dbReference type="InterPro" id="IPR001296">
    <property type="entry name" value="Glyco_trans_1"/>
</dbReference>
<protein>
    <submittedName>
        <fullName evidence="4">Glycosyltransferase</fullName>
    </submittedName>
</protein>
<evidence type="ECO:0000313" key="5">
    <source>
        <dbReference type="Proteomes" id="UP000659698"/>
    </source>
</evidence>
<feature type="domain" description="Glycosyl transferase family 1" evidence="2">
    <location>
        <begin position="216"/>
        <end position="376"/>
    </location>
</feature>
<gene>
    <name evidence="4" type="ORF">H7U12_02400</name>
</gene>
<dbReference type="RefSeq" id="WP_186632299.1">
    <property type="nucleotide sequence ID" value="NZ_JACOAF010000004.1"/>
</dbReference>
<reference evidence="4 5" key="1">
    <citation type="journal article" date="2019" name="Int. J. Syst. Evol. Microbiol.">
        <title>Rufibacter sediminis sp. nov., isolated from freshwater lake sediment.</title>
        <authorList>
            <person name="Qu J.H."/>
            <person name="Zhang L.J."/>
            <person name="Fu Y.H."/>
            <person name="Li H.F."/>
        </authorList>
    </citation>
    <scope>NUCLEOTIDE SEQUENCE [LARGE SCALE GENOMIC DNA]</scope>
    <source>
        <strain evidence="4 5">H-1</strain>
    </source>
</reference>
<comment type="caution">
    <text evidence="4">The sequence shown here is derived from an EMBL/GenBank/DDBJ whole genome shotgun (WGS) entry which is preliminary data.</text>
</comment>
<dbReference type="SUPFAM" id="SSF53756">
    <property type="entry name" value="UDP-Glycosyltransferase/glycogen phosphorylase"/>
    <property type="match status" value="1"/>
</dbReference>
<evidence type="ECO:0000259" key="3">
    <source>
        <dbReference type="Pfam" id="PF13439"/>
    </source>
</evidence>
<dbReference type="Gene3D" id="3.40.50.2000">
    <property type="entry name" value="Glycogen Phosphorylase B"/>
    <property type="match status" value="2"/>
</dbReference>
<proteinExistence type="predicted"/>
<dbReference type="EMBL" id="JACOAF010000004">
    <property type="protein sequence ID" value="MBC3538514.1"/>
    <property type="molecule type" value="Genomic_DNA"/>
</dbReference>
<dbReference type="PANTHER" id="PTHR46401:SF2">
    <property type="entry name" value="GLYCOSYLTRANSFERASE WBBK-RELATED"/>
    <property type="match status" value="1"/>
</dbReference>
<dbReference type="Proteomes" id="UP000659698">
    <property type="component" value="Unassembled WGS sequence"/>
</dbReference>
<evidence type="ECO:0000259" key="2">
    <source>
        <dbReference type="Pfam" id="PF00534"/>
    </source>
</evidence>
<feature type="domain" description="Glycosyltransferase subfamily 4-like N-terminal" evidence="3">
    <location>
        <begin position="26"/>
        <end position="201"/>
    </location>
</feature>
<evidence type="ECO:0000256" key="1">
    <source>
        <dbReference type="ARBA" id="ARBA00022679"/>
    </source>
</evidence>
<dbReference type="Pfam" id="PF00534">
    <property type="entry name" value="Glycos_transf_1"/>
    <property type="match status" value="1"/>
</dbReference>
<dbReference type="Pfam" id="PF13439">
    <property type="entry name" value="Glyco_transf_4"/>
    <property type="match status" value="1"/>
</dbReference>
<evidence type="ECO:0000313" key="4">
    <source>
        <dbReference type="EMBL" id="MBC3538514.1"/>
    </source>
</evidence>
<dbReference type="PANTHER" id="PTHR46401">
    <property type="entry name" value="GLYCOSYLTRANSFERASE WBBK-RELATED"/>
    <property type="match status" value="1"/>
</dbReference>
<accession>A0ABR6VMU5</accession>
<organism evidence="4 5">
    <name type="scientific">Rufibacter sediminis</name>
    <dbReference type="NCBI Taxonomy" id="2762756"/>
    <lineage>
        <taxon>Bacteria</taxon>
        <taxon>Pseudomonadati</taxon>
        <taxon>Bacteroidota</taxon>
        <taxon>Cytophagia</taxon>
        <taxon>Cytophagales</taxon>
        <taxon>Hymenobacteraceae</taxon>
        <taxon>Rufibacter</taxon>
    </lineage>
</organism>
<name>A0ABR6VMU5_9BACT</name>
<keyword evidence="1" id="KW-0808">Transferase</keyword>
<keyword evidence="5" id="KW-1185">Reference proteome</keyword>